<sequence>MVHFSKTGPDIVNELDPPFPALNLSSSLAQRQGRVPNRVHHRPSARLAFSRSSLLASIASSVVALLVVACLLATSNGLLVDATTIPRPLASALEPRSPGASNSPSSAPGSFAHYAAGRGPTQLDHRAAITDSGAQHPRPHLSYQSDIDFGKPPSLPATDDFERRLVRGLATLEPQQRSDILLQLDRLTSQTDGSPYVFLDRRQSEPPASSPSSSSDQASSDDLSTAQKVVYGILIPVLVILSGIFAGLTLGLMSLDETQLQVLCAQGTPDQKRYAEKIIPIRKDGHLLLTTLLIANMITNETLPIIADPILGGGLQAVIVSIVLVVIFAELIPQSVCSRYGLVIGAYMAVPTRILLIILWPIAFPVSRVLHWTLGPHHGIVYRRAELKELVSMHAAAGGRGGDLKGDTVMIVGGALDLQEKVVKEAMTPMDKVFMVPFDAKLDYQTLEMIVRSGHSRIPVFQEIDVQVNSRSGVSTPSKKASLLATLARKASFAAHRDSEETERETTVAGSPATQYTNPEEEKAAAAASQGGTGAGGLITVKRKKIIGALLVKQCVLLDPEDAIPVSDMVINVLPTVPRDEPLLNLLNVFQEGRSHMAVVSSRTRRNLTDSIADLGSKSHLYSSAQGPPHAHGVKRQTTDALYDIDEEKQVTSHTKKGSIWSRHFGRNASLEQTVPEDATIEEAKAENLASEVEHSGLPIGIITLEDVLEELIGEEILDEYDSGADHQNFAEISPPPSPEQKQLAIKAIPESDAYSSLPPPAMAVSPGPQGGQAQVQAPGHGGQKTVLQRLGLNLPRSQSKGGSSSVPLYAEPVEDEDLKETDDTGESDTTAAPEAIDYLTAKKDIEAQPKAPEVRAAAPRSSSRPNTPKIGTNPVLMSPQPSKAVIVRTQGADGTTSTAIVSEGLLRGRRPTNPQLPPGASGGDASRSSTPSGSIKGNRFKSTPVNNLPGTTGLIQAQRQRSVDPWLTSIKEPSAPVERSTPPKPATPRAEAGKATPNPLGPIEQEGDDVDKEKKDGDGNEKL</sequence>
<keyword evidence="2" id="KW-1185">Reference proteome</keyword>
<reference evidence="1 2" key="1">
    <citation type="journal article" date="2018" name="Mol. Biol. Evol.">
        <title>Broad Genomic Sampling Reveals a Smut Pathogenic Ancestry of the Fungal Clade Ustilaginomycotina.</title>
        <authorList>
            <person name="Kijpornyongpan T."/>
            <person name="Mondo S.J."/>
            <person name="Barry K."/>
            <person name="Sandor L."/>
            <person name="Lee J."/>
            <person name="Lipzen A."/>
            <person name="Pangilinan J."/>
            <person name="LaButti K."/>
            <person name="Hainaut M."/>
            <person name="Henrissat B."/>
            <person name="Grigoriev I.V."/>
            <person name="Spatafora J.W."/>
            <person name="Aime M.C."/>
        </authorList>
    </citation>
    <scope>NUCLEOTIDE SEQUENCE [LARGE SCALE GENOMIC DNA]</scope>
    <source>
        <strain evidence="1 2">SA 807</strain>
    </source>
</reference>
<evidence type="ECO:0000313" key="2">
    <source>
        <dbReference type="Proteomes" id="UP000245626"/>
    </source>
</evidence>
<accession>A0ACD0NYB4</accession>
<organism evidence="1 2">
    <name type="scientific">Violaceomyces palustris</name>
    <dbReference type="NCBI Taxonomy" id="1673888"/>
    <lineage>
        <taxon>Eukaryota</taxon>
        <taxon>Fungi</taxon>
        <taxon>Dikarya</taxon>
        <taxon>Basidiomycota</taxon>
        <taxon>Ustilaginomycotina</taxon>
        <taxon>Ustilaginomycetes</taxon>
        <taxon>Violaceomycetales</taxon>
        <taxon>Violaceomycetaceae</taxon>
        <taxon>Violaceomyces</taxon>
    </lineage>
</organism>
<dbReference type="Proteomes" id="UP000245626">
    <property type="component" value="Unassembled WGS sequence"/>
</dbReference>
<gene>
    <name evidence="1" type="ORF">IE53DRAFT_368648</name>
</gene>
<dbReference type="EMBL" id="KZ819901">
    <property type="protein sequence ID" value="PWN50751.1"/>
    <property type="molecule type" value="Genomic_DNA"/>
</dbReference>
<protein>
    <submittedName>
        <fullName evidence="1">DUF21-domain-containing protein</fullName>
    </submittedName>
</protein>
<evidence type="ECO:0000313" key="1">
    <source>
        <dbReference type="EMBL" id="PWN50751.1"/>
    </source>
</evidence>
<name>A0ACD0NYB4_9BASI</name>
<proteinExistence type="predicted"/>